<evidence type="ECO:0000313" key="2">
    <source>
        <dbReference type="Proteomes" id="UP000289738"/>
    </source>
</evidence>
<sequence>MEELETIDHFKVEYAFLILFDEMNQLRDKAIEECEVIWLLKPSAALLSPYCTLESTDIDSR</sequence>
<comment type="caution">
    <text evidence="1">The sequence shown here is derived from an EMBL/GenBank/DDBJ whole genome shotgun (WGS) entry which is preliminary data.</text>
</comment>
<organism evidence="1 2">
    <name type="scientific">Arachis hypogaea</name>
    <name type="common">Peanut</name>
    <dbReference type="NCBI Taxonomy" id="3818"/>
    <lineage>
        <taxon>Eukaryota</taxon>
        <taxon>Viridiplantae</taxon>
        <taxon>Streptophyta</taxon>
        <taxon>Embryophyta</taxon>
        <taxon>Tracheophyta</taxon>
        <taxon>Spermatophyta</taxon>
        <taxon>Magnoliopsida</taxon>
        <taxon>eudicotyledons</taxon>
        <taxon>Gunneridae</taxon>
        <taxon>Pentapetalae</taxon>
        <taxon>rosids</taxon>
        <taxon>fabids</taxon>
        <taxon>Fabales</taxon>
        <taxon>Fabaceae</taxon>
        <taxon>Papilionoideae</taxon>
        <taxon>50 kb inversion clade</taxon>
        <taxon>dalbergioids sensu lato</taxon>
        <taxon>Dalbergieae</taxon>
        <taxon>Pterocarpus clade</taxon>
        <taxon>Arachis</taxon>
    </lineage>
</organism>
<keyword evidence="2" id="KW-1185">Reference proteome</keyword>
<accession>A0A444X1Q6</accession>
<reference evidence="1 2" key="1">
    <citation type="submission" date="2019-01" db="EMBL/GenBank/DDBJ databases">
        <title>Sequencing of cultivated peanut Arachis hypogaea provides insights into genome evolution and oil improvement.</title>
        <authorList>
            <person name="Chen X."/>
        </authorList>
    </citation>
    <scope>NUCLEOTIDE SEQUENCE [LARGE SCALE GENOMIC DNA]</scope>
    <source>
        <strain evidence="2">cv. Fuhuasheng</strain>
        <tissue evidence="1">Leaves</tissue>
    </source>
</reference>
<dbReference type="Proteomes" id="UP000289738">
    <property type="component" value="Chromosome B10"/>
</dbReference>
<proteinExistence type="predicted"/>
<evidence type="ECO:0000313" key="1">
    <source>
        <dbReference type="EMBL" id="RYQ83666.1"/>
    </source>
</evidence>
<dbReference type="AlphaFoldDB" id="A0A444X1Q6"/>
<name>A0A444X1Q6_ARAHY</name>
<dbReference type="EMBL" id="SDMP01000020">
    <property type="protein sequence ID" value="RYQ83666.1"/>
    <property type="molecule type" value="Genomic_DNA"/>
</dbReference>
<protein>
    <submittedName>
        <fullName evidence="1">Uncharacterized protein</fullName>
    </submittedName>
</protein>
<gene>
    <name evidence="1" type="ORF">Ahy_B10g102431</name>
</gene>